<evidence type="ECO:0000256" key="1">
    <source>
        <dbReference type="SAM" id="MobiDB-lite"/>
    </source>
</evidence>
<dbReference type="AlphaFoldDB" id="A0A0B7K9N3"/>
<protein>
    <submittedName>
        <fullName evidence="3">Uncharacterized protein</fullName>
    </submittedName>
</protein>
<feature type="region of interest" description="Disordered" evidence="1">
    <location>
        <begin position="73"/>
        <end position="134"/>
    </location>
</feature>
<proteinExistence type="predicted"/>
<feature type="compositionally biased region" description="Acidic residues" evidence="1">
    <location>
        <begin position="110"/>
        <end position="122"/>
    </location>
</feature>
<sequence>MDSQSETQQSEQDKLNDFGRITLQMAKYGQNMSNNLHSTFANMTIHGWIRLIVIVGGYMLIRPYALKYLGKRQFESMEEQERKDREEEEKRGAKISPNQLRGQNGAAVNLDEEEDEFFEEDEGKSSATRWGQKARIRQRTMIKDLLEREERRRQEEEDDKDIEDLLED</sequence>
<reference evidence="3" key="1">
    <citation type="submission" date="2015-01" db="EMBL/GenBank/DDBJ databases">
        <authorList>
            <person name="Durling Mikael"/>
        </authorList>
    </citation>
    <scope>NUCLEOTIDE SEQUENCE</scope>
</reference>
<dbReference type="Proteomes" id="UP000616885">
    <property type="component" value="Unassembled WGS sequence"/>
</dbReference>
<dbReference type="EMBL" id="JADCTT010000003">
    <property type="protein sequence ID" value="KAF9755269.1"/>
    <property type="molecule type" value="Genomic_DNA"/>
</dbReference>
<feature type="compositionally biased region" description="Acidic residues" evidence="1">
    <location>
        <begin position="156"/>
        <end position="168"/>
    </location>
</feature>
<feature type="region of interest" description="Disordered" evidence="1">
    <location>
        <begin position="147"/>
        <end position="168"/>
    </location>
</feature>
<feature type="compositionally biased region" description="Basic and acidic residues" evidence="1">
    <location>
        <begin position="73"/>
        <end position="92"/>
    </location>
</feature>
<dbReference type="PANTHER" id="PTHR28199:SF1">
    <property type="entry name" value="PROCESSING OF GAS1 AND ALP PROTEIN 2"/>
    <property type="match status" value="1"/>
</dbReference>
<dbReference type="PANTHER" id="PTHR28199">
    <property type="entry name" value="PROCESSING OF GAS1 AND ALP PROTEIN 2"/>
    <property type="match status" value="1"/>
</dbReference>
<gene>
    <name evidence="3" type="ORF">BN869_000009852_1</name>
    <name evidence="4" type="ORF">IM811_010710</name>
</gene>
<keyword evidence="2" id="KW-0472">Membrane</keyword>
<dbReference type="EMBL" id="CDPU01000037">
    <property type="protein sequence ID" value="CEO53794.1"/>
    <property type="molecule type" value="Genomic_DNA"/>
</dbReference>
<accession>A0A0B7K9N3</accession>
<evidence type="ECO:0000256" key="2">
    <source>
        <dbReference type="SAM" id="Phobius"/>
    </source>
</evidence>
<feature type="transmembrane region" description="Helical" evidence="2">
    <location>
        <begin position="40"/>
        <end position="61"/>
    </location>
</feature>
<evidence type="ECO:0000313" key="4">
    <source>
        <dbReference type="EMBL" id="KAF9755269.1"/>
    </source>
</evidence>
<keyword evidence="2" id="KW-1133">Transmembrane helix</keyword>
<dbReference type="Pfam" id="PF07543">
    <property type="entry name" value="PGA2"/>
    <property type="match status" value="1"/>
</dbReference>
<dbReference type="InterPro" id="IPR011431">
    <property type="entry name" value="Trafficking_Pga2"/>
</dbReference>
<reference evidence="4" key="2">
    <citation type="submission" date="2020-10" db="EMBL/GenBank/DDBJ databases">
        <title>High-Quality Genome Resource of Clonostachys rosea strain S41 by Oxford Nanopore Long-Read Sequencing.</title>
        <authorList>
            <person name="Wang H."/>
        </authorList>
    </citation>
    <scope>NUCLEOTIDE SEQUENCE</scope>
    <source>
        <strain evidence="4">S41</strain>
    </source>
</reference>
<evidence type="ECO:0000313" key="3">
    <source>
        <dbReference type="EMBL" id="CEO53794.1"/>
    </source>
</evidence>
<keyword evidence="2" id="KW-0812">Transmembrane</keyword>
<dbReference type="GO" id="GO:0015031">
    <property type="term" value="P:protein transport"/>
    <property type="evidence" value="ECO:0007669"/>
    <property type="project" value="TreeGrafter"/>
</dbReference>
<organism evidence="3">
    <name type="scientific">Bionectria ochroleuca</name>
    <name type="common">Gliocladium roseum</name>
    <dbReference type="NCBI Taxonomy" id="29856"/>
    <lineage>
        <taxon>Eukaryota</taxon>
        <taxon>Fungi</taxon>
        <taxon>Dikarya</taxon>
        <taxon>Ascomycota</taxon>
        <taxon>Pezizomycotina</taxon>
        <taxon>Sordariomycetes</taxon>
        <taxon>Hypocreomycetidae</taxon>
        <taxon>Hypocreales</taxon>
        <taxon>Bionectriaceae</taxon>
        <taxon>Clonostachys</taxon>
    </lineage>
</organism>
<name>A0A0B7K9N3_BIOOC</name>